<dbReference type="InterPro" id="IPR006860">
    <property type="entry name" value="FecR"/>
</dbReference>
<dbReference type="InterPro" id="IPR012373">
    <property type="entry name" value="Ferrdict_sens_TM"/>
</dbReference>
<dbReference type="Proteomes" id="UP000286063">
    <property type="component" value="Unassembled WGS sequence"/>
</dbReference>
<dbReference type="OrthoDB" id="1098890at2"/>
<name>A0A413IL61_9BACT</name>
<accession>A0A413IL61</accession>
<dbReference type="Gene3D" id="3.55.50.30">
    <property type="match status" value="1"/>
</dbReference>
<evidence type="ECO:0000259" key="2">
    <source>
        <dbReference type="Pfam" id="PF04773"/>
    </source>
</evidence>
<protein>
    <submittedName>
        <fullName evidence="4">DUF4974 domain-containing protein</fullName>
    </submittedName>
</protein>
<dbReference type="EMBL" id="QSCR01000025">
    <property type="protein sequence ID" value="RGY15174.1"/>
    <property type="molecule type" value="Genomic_DNA"/>
</dbReference>
<dbReference type="Gene3D" id="2.60.120.1440">
    <property type="match status" value="1"/>
</dbReference>
<evidence type="ECO:0000313" key="5">
    <source>
        <dbReference type="Proteomes" id="UP000286063"/>
    </source>
</evidence>
<evidence type="ECO:0000259" key="3">
    <source>
        <dbReference type="Pfam" id="PF16344"/>
    </source>
</evidence>
<dbReference type="RefSeq" id="WP_117775286.1">
    <property type="nucleotide sequence ID" value="NZ_CAJUBB010000085.1"/>
</dbReference>
<keyword evidence="1" id="KW-0812">Transmembrane</keyword>
<dbReference type="GO" id="GO:0016989">
    <property type="term" value="F:sigma factor antagonist activity"/>
    <property type="evidence" value="ECO:0007669"/>
    <property type="project" value="TreeGrafter"/>
</dbReference>
<dbReference type="Pfam" id="PF16344">
    <property type="entry name" value="FecR_C"/>
    <property type="match status" value="1"/>
</dbReference>
<dbReference type="AlphaFoldDB" id="A0A413IL61"/>
<dbReference type="Pfam" id="PF04773">
    <property type="entry name" value="FecR"/>
    <property type="match status" value="1"/>
</dbReference>
<dbReference type="PANTHER" id="PTHR30273">
    <property type="entry name" value="PERIPLASMIC SIGNAL SENSOR AND SIGMA FACTOR ACTIVATOR FECR-RELATED"/>
    <property type="match status" value="1"/>
</dbReference>
<feature type="domain" description="Protein FecR C-terminal" evidence="3">
    <location>
        <begin position="338"/>
        <end position="394"/>
    </location>
</feature>
<gene>
    <name evidence="4" type="ORF">DXA50_13165</name>
</gene>
<feature type="transmembrane region" description="Helical" evidence="1">
    <location>
        <begin position="107"/>
        <end position="126"/>
    </location>
</feature>
<sequence>MGLSKKHFLIAEVLAAFFTNTQTEQQEEEYEIWEKERESNRDLAKHVLDKDNYIRFERIANRFDRQKGWKVFKDSLIKNSEVTHEIDLKSVTREKDSRRRLNRFRYWVGYAAVGIILISCGMFYWINRPVEEKRETIFAYQIDAGTTGARLTMADGKVVDIVKDQTFLLKEQDGTMIVTDSAGIDYLVHEVKDEKKEVRNTIQTLTGMEYTLTLSDGTIVYLNAESEINFPVSFKGEQRIIELSGEAYFVVAKDEKHPFVVKTPDLSVKVLGTSFNLRAYGNEKNVVTTLAEGKVQVFDGQKFRDITPGEQVVYEKETKNMQVKQVDVSRYTAWRDGKFIFRNERLEDIMMYLARWYNVQYKFMDDKVKDIRIGAKLNRYSDMSPIIEMLKTNAEMSVCLVDGVYYISVR</sequence>
<evidence type="ECO:0000256" key="1">
    <source>
        <dbReference type="SAM" id="Phobius"/>
    </source>
</evidence>
<reference evidence="4 5" key="1">
    <citation type="submission" date="2018-08" db="EMBL/GenBank/DDBJ databases">
        <title>A genome reference for cultivated species of the human gut microbiota.</title>
        <authorList>
            <person name="Zou Y."/>
            <person name="Xue W."/>
            <person name="Luo G."/>
        </authorList>
    </citation>
    <scope>NUCLEOTIDE SEQUENCE [LARGE SCALE GENOMIC DNA]</scope>
    <source>
        <strain evidence="4 5">OF02-7</strain>
    </source>
</reference>
<feature type="domain" description="FecR protein" evidence="2">
    <location>
        <begin position="201"/>
        <end position="296"/>
    </location>
</feature>
<evidence type="ECO:0000313" key="4">
    <source>
        <dbReference type="EMBL" id="RGY15174.1"/>
    </source>
</evidence>
<dbReference type="PANTHER" id="PTHR30273:SF2">
    <property type="entry name" value="PROTEIN FECR"/>
    <property type="match status" value="1"/>
</dbReference>
<dbReference type="InterPro" id="IPR032508">
    <property type="entry name" value="FecR_C"/>
</dbReference>
<proteinExistence type="predicted"/>
<keyword evidence="1" id="KW-0472">Membrane</keyword>
<organism evidence="4 5">
    <name type="scientific">Butyricimonas virosa</name>
    <dbReference type="NCBI Taxonomy" id="544645"/>
    <lineage>
        <taxon>Bacteria</taxon>
        <taxon>Pseudomonadati</taxon>
        <taxon>Bacteroidota</taxon>
        <taxon>Bacteroidia</taxon>
        <taxon>Bacteroidales</taxon>
        <taxon>Odoribacteraceae</taxon>
        <taxon>Butyricimonas</taxon>
    </lineage>
</organism>
<keyword evidence="1" id="KW-1133">Transmembrane helix</keyword>
<dbReference type="FunFam" id="2.60.120.1440:FF:000001">
    <property type="entry name" value="Putative anti-sigma factor"/>
    <property type="match status" value="1"/>
</dbReference>
<comment type="caution">
    <text evidence="4">The sequence shown here is derived from an EMBL/GenBank/DDBJ whole genome shotgun (WGS) entry which is preliminary data.</text>
</comment>